<accession>A0A7W3IJ58</accession>
<organism evidence="2 3">
    <name type="scientific">Stenotrophomonas tumulicola</name>
    <dbReference type="NCBI Taxonomy" id="1685415"/>
    <lineage>
        <taxon>Bacteria</taxon>
        <taxon>Pseudomonadati</taxon>
        <taxon>Pseudomonadota</taxon>
        <taxon>Gammaproteobacteria</taxon>
        <taxon>Lysobacterales</taxon>
        <taxon>Lysobacteraceae</taxon>
        <taxon>Stenotrophomonas</taxon>
    </lineage>
</organism>
<protein>
    <submittedName>
        <fullName evidence="2">DUF4194 domain-containing protein</fullName>
    </submittedName>
</protein>
<evidence type="ECO:0000313" key="2">
    <source>
        <dbReference type="EMBL" id="MBA8683632.1"/>
    </source>
</evidence>
<dbReference type="Proteomes" id="UP000547058">
    <property type="component" value="Unassembled WGS sequence"/>
</dbReference>
<evidence type="ECO:0000313" key="3">
    <source>
        <dbReference type="Proteomes" id="UP000547058"/>
    </source>
</evidence>
<comment type="caution">
    <text evidence="2">The sequence shown here is derived from an EMBL/GenBank/DDBJ whole genome shotgun (WGS) entry which is preliminary data.</text>
</comment>
<dbReference type="InterPro" id="IPR025449">
    <property type="entry name" value="JetB"/>
</dbReference>
<evidence type="ECO:0000256" key="1">
    <source>
        <dbReference type="SAM" id="MobiDB-lite"/>
    </source>
</evidence>
<name>A0A7W3IJ58_9GAMM</name>
<gene>
    <name evidence="2" type="ORF">H4O11_17665</name>
</gene>
<dbReference type="AlphaFoldDB" id="A0A7W3IJ58"/>
<keyword evidence="3" id="KW-1185">Reference proteome</keyword>
<proteinExistence type="predicted"/>
<reference evidence="2 3" key="1">
    <citation type="submission" date="2020-08" db="EMBL/GenBank/DDBJ databases">
        <title>Stenotrophomonas tumulicola JCM 30961.</title>
        <authorList>
            <person name="Deng Y."/>
        </authorList>
    </citation>
    <scope>NUCLEOTIDE SEQUENCE [LARGE SCALE GENOMIC DNA]</scope>
    <source>
        <strain evidence="2 3">JCM 30961</strain>
    </source>
</reference>
<feature type="region of interest" description="Disordered" evidence="1">
    <location>
        <begin position="1"/>
        <end position="20"/>
    </location>
</feature>
<dbReference type="EMBL" id="JACGXS010000014">
    <property type="protein sequence ID" value="MBA8683632.1"/>
    <property type="molecule type" value="Genomic_DNA"/>
</dbReference>
<dbReference type="RefSeq" id="WP_182341681.1">
    <property type="nucleotide sequence ID" value="NZ_JACGXS010000014.1"/>
</dbReference>
<sequence>MSWHEDPIESSRLDDGDEVHDAEPVVVTPLPRRNNDVLYLGDTGRLSADARRALCQLLIGPSIDQQRHARLWPALLRNEATLRSALSDLFLELVLDRESGVAFTRQADTEDLDTPVLLRTSPLTFIDSVLLLYLRQQLGEADARGNRAVVADAEMAEALAVYEKNLSTDRAGFNRRVASAVQKMKDNHILTRLAGQEDRHEVSPALKLLFSAEDVSALSAVYRQLRETPAAEA</sequence>
<dbReference type="Pfam" id="PF13835">
    <property type="entry name" value="DUF4194"/>
    <property type="match status" value="1"/>
</dbReference>